<dbReference type="EMBL" id="CAAE01008649">
    <property type="protein sequence ID" value="CAF91419.1"/>
    <property type="molecule type" value="Genomic_DNA"/>
</dbReference>
<evidence type="ECO:0000313" key="2">
    <source>
        <dbReference type="EMBL" id="CAF91419.1"/>
    </source>
</evidence>
<protein>
    <submittedName>
        <fullName evidence="2">(spotted green pufferfish) hypothetical protein</fullName>
    </submittedName>
</protein>
<comment type="caution">
    <text evidence="2">The sequence shown here is derived from an EMBL/GenBank/DDBJ whole genome shotgun (WGS) entry which is preliminary data.</text>
</comment>
<dbReference type="KEGG" id="tng:GSTEN00006173G001"/>
<reference evidence="2" key="1">
    <citation type="journal article" date="2004" name="Nature">
        <title>Genome duplication in the teleost fish Tetraodon nigroviridis reveals the early vertebrate proto-karyotype.</title>
        <authorList>
            <person name="Jaillon O."/>
            <person name="Aury J.-M."/>
            <person name="Brunet F."/>
            <person name="Petit J.-L."/>
            <person name="Stange-Thomann N."/>
            <person name="Mauceli E."/>
            <person name="Bouneau L."/>
            <person name="Fischer C."/>
            <person name="Ozouf-Costaz C."/>
            <person name="Bernot A."/>
            <person name="Nicaud S."/>
            <person name="Jaffe D."/>
            <person name="Fisher S."/>
            <person name="Lutfalla G."/>
            <person name="Dossat C."/>
            <person name="Segurens B."/>
            <person name="Dasilva C."/>
            <person name="Salanoubat M."/>
            <person name="Levy M."/>
            <person name="Boudet N."/>
            <person name="Castellano S."/>
            <person name="Anthouard V."/>
            <person name="Jubin C."/>
            <person name="Castelli V."/>
            <person name="Katinka M."/>
            <person name="Vacherie B."/>
            <person name="Biemont C."/>
            <person name="Skalli Z."/>
            <person name="Cattolico L."/>
            <person name="Poulain J."/>
            <person name="De Berardinis V."/>
            <person name="Cruaud C."/>
            <person name="Duprat S."/>
            <person name="Brottier P."/>
            <person name="Coutanceau J.-P."/>
            <person name="Gouzy J."/>
            <person name="Parra G."/>
            <person name="Lardier G."/>
            <person name="Chapple C."/>
            <person name="McKernan K.J."/>
            <person name="McEwan P."/>
            <person name="Bosak S."/>
            <person name="Kellis M."/>
            <person name="Volff J.-N."/>
            <person name="Guigo R."/>
            <person name="Zody M.C."/>
            <person name="Mesirov J."/>
            <person name="Lindblad-Toh K."/>
            <person name="Birren B."/>
            <person name="Nusbaum C."/>
            <person name="Kahn D."/>
            <person name="Robinson-Rechavi M."/>
            <person name="Laudet V."/>
            <person name="Schachter V."/>
            <person name="Quetier F."/>
            <person name="Saurin W."/>
            <person name="Scarpelli C."/>
            <person name="Wincker P."/>
            <person name="Lander E.S."/>
            <person name="Weissenbach J."/>
            <person name="Roest Crollius H."/>
        </authorList>
    </citation>
    <scope>NUCLEOTIDE SEQUENCE [LARGE SCALE GENOMIC DNA]</scope>
</reference>
<sequence length="63" mass="7483">MNKENRIIGWIALVTALFVLGFAIEWFAKPTRSNVAQDSMSTRKYLREFLDEMQPDKIREHLR</sequence>
<proteinExistence type="predicted"/>
<accession>Q4T6R3</accession>
<feature type="transmembrane region" description="Helical" evidence="1">
    <location>
        <begin position="7"/>
        <end position="28"/>
    </location>
</feature>
<dbReference type="OrthoDB" id="5841748at2759"/>
<reference evidence="2" key="2">
    <citation type="submission" date="2004-02" db="EMBL/GenBank/DDBJ databases">
        <authorList>
            <consortium name="Genoscope"/>
            <consortium name="Whitehead Institute Centre for Genome Research"/>
        </authorList>
    </citation>
    <scope>NUCLEOTIDE SEQUENCE</scope>
</reference>
<organism evidence="2">
    <name type="scientific">Tetraodon nigroviridis</name>
    <name type="common">Spotted green pufferfish</name>
    <name type="synonym">Chelonodon nigroviridis</name>
    <dbReference type="NCBI Taxonomy" id="99883"/>
    <lineage>
        <taxon>Eukaryota</taxon>
        <taxon>Metazoa</taxon>
        <taxon>Chordata</taxon>
        <taxon>Craniata</taxon>
        <taxon>Vertebrata</taxon>
        <taxon>Euteleostomi</taxon>
        <taxon>Actinopterygii</taxon>
        <taxon>Neopterygii</taxon>
        <taxon>Teleostei</taxon>
        <taxon>Neoteleostei</taxon>
        <taxon>Acanthomorphata</taxon>
        <taxon>Eupercaria</taxon>
        <taxon>Tetraodontiformes</taxon>
        <taxon>Tetradontoidea</taxon>
        <taxon>Tetraodontidae</taxon>
        <taxon>Tetraodon</taxon>
    </lineage>
</organism>
<keyword evidence="1" id="KW-1133">Transmembrane helix</keyword>
<dbReference type="AlphaFoldDB" id="Q4T6R3"/>
<keyword evidence="1" id="KW-0812">Transmembrane</keyword>
<name>Q4T6R3_TETNG</name>
<gene>
    <name evidence="2" type="ORF">GSTENG00006173001</name>
</gene>
<keyword evidence="1" id="KW-0472">Membrane</keyword>
<evidence type="ECO:0000256" key="1">
    <source>
        <dbReference type="SAM" id="Phobius"/>
    </source>
</evidence>